<keyword evidence="1" id="KW-0677">Repeat</keyword>
<organism evidence="5 6">
    <name type="scientific">Cyclotella cryptica</name>
    <dbReference type="NCBI Taxonomy" id="29204"/>
    <lineage>
        <taxon>Eukaryota</taxon>
        <taxon>Sar</taxon>
        <taxon>Stramenopiles</taxon>
        <taxon>Ochrophyta</taxon>
        <taxon>Bacillariophyta</taxon>
        <taxon>Coscinodiscophyceae</taxon>
        <taxon>Thalassiosirophycidae</taxon>
        <taxon>Stephanodiscales</taxon>
        <taxon>Stephanodiscaceae</taxon>
        <taxon>Cyclotella</taxon>
    </lineage>
</organism>
<feature type="compositionally biased region" description="Gly residues" evidence="3">
    <location>
        <begin position="229"/>
        <end position="241"/>
    </location>
</feature>
<dbReference type="PANTHER" id="PTHR22870:SF360">
    <property type="entry name" value="ULTRAVIOLET-B RECEPTOR UVR8"/>
    <property type="match status" value="1"/>
</dbReference>
<feature type="repeat" description="RCC1" evidence="2">
    <location>
        <begin position="582"/>
        <end position="635"/>
    </location>
</feature>
<proteinExistence type="predicted"/>
<dbReference type="PRINTS" id="PR00633">
    <property type="entry name" value="RCCNDNSATION"/>
</dbReference>
<sequence>MAKSKEEREQRRLEAKERSEKRKAVKAAKSSTAQLTDSSKDEIKLDPNELRNNIPISKEHNSTLPALSLPIDALSKVMRYLPAREWGALSLTCTGYNSVLGGCRVAHLCSRLMRREDGEGKQSSCGSTCLVGGLELCSGRKEAMAILQRSFVAGGETNRLVSKKMKNSYKKNPVGDADADEYPGYARFVEEATIGYSAMQCSRSSVFPSHLQGRFASCSPEHTLLRIGGGGNTTSGPGGSGTATWGVGKRGQLGHGNREDVGEPRLLLGKIGWGIRIVQVAAGGGLVRVAHSLLLTSAGRVLSFGTAQYGQLGHGYDAGKQLSDCLRPRYIDALKNERCVCVAAGELHSGAVTIDGDVYTWGEGFCGQLGLGDRRPHLLPEQVTLGGLGDECVSNISCGCRHTLVVTEEGEVYSWGLGRFGVLGRSYTDFTYNNDIGMVVPDGEEGQVQGIAARAPPMPPAQIDAVVAAANEDNVAIDDLLISLDALNLTLDDPSDQCYPKVIDSLQGFRAVGVCAGHRHSMVLDELGGLYTFGSGASGALGHGDLVGQEFPVKIMEFEKNNVRIHQMSAGVDMSMAVSTTGDVYAWGKSSDGRLGLGIGKNDISLPRKVDFGDANFKAVDVECGYVHAIIVGLDGSVYQCGGVGIDGKDDGQDLREIEDENRRGYPALISGYNIWHRIAEPKEKIVKEKWSKYGKYELKGRSKMMNEGVRSIG</sequence>
<dbReference type="Pfam" id="PF00646">
    <property type="entry name" value="F-box"/>
    <property type="match status" value="1"/>
</dbReference>
<dbReference type="InterPro" id="IPR000408">
    <property type="entry name" value="Reg_chr_condens"/>
</dbReference>
<dbReference type="Proteomes" id="UP001516023">
    <property type="component" value="Unassembled WGS sequence"/>
</dbReference>
<dbReference type="CDD" id="cd09917">
    <property type="entry name" value="F-box_SF"/>
    <property type="match status" value="1"/>
</dbReference>
<evidence type="ECO:0000256" key="1">
    <source>
        <dbReference type="ARBA" id="ARBA00022737"/>
    </source>
</evidence>
<gene>
    <name evidence="5" type="ORF">HJC23_001336</name>
</gene>
<evidence type="ECO:0000313" key="6">
    <source>
        <dbReference type="Proteomes" id="UP001516023"/>
    </source>
</evidence>
<dbReference type="AlphaFoldDB" id="A0ABD3NWI8"/>
<reference evidence="5 6" key="1">
    <citation type="journal article" date="2020" name="G3 (Bethesda)">
        <title>Improved Reference Genome for Cyclotella cryptica CCMP332, a Model for Cell Wall Morphogenesis, Salinity Adaptation, and Lipid Production in Diatoms (Bacillariophyta).</title>
        <authorList>
            <person name="Roberts W.R."/>
            <person name="Downey K.M."/>
            <person name="Ruck E.C."/>
            <person name="Traller J.C."/>
            <person name="Alverson A.J."/>
        </authorList>
    </citation>
    <scope>NUCLEOTIDE SEQUENCE [LARGE SCALE GENOMIC DNA]</scope>
    <source>
        <strain evidence="5 6">CCMP332</strain>
    </source>
</reference>
<comment type="caution">
    <text evidence="5">The sequence shown here is derived from an EMBL/GenBank/DDBJ whole genome shotgun (WGS) entry which is preliminary data.</text>
</comment>
<feature type="repeat" description="RCC1" evidence="2">
    <location>
        <begin position="299"/>
        <end position="355"/>
    </location>
</feature>
<evidence type="ECO:0000259" key="4">
    <source>
        <dbReference type="Pfam" id="PF00646"/>
    </source>
</evidence>
<feature type="domain" description="F-box" evidence="4">
    <location>
        <begin position="67"/>
        <end position="100"/>
    </location>
</feature>
<name>A0ABD3NWI8_9STRA</name>
<feature type="repeat" description="RCC1" evidence="2">
    <location>
        <begin position="240"/>
        <end position="293"/>
    </location>
</feature>
<evidence type="ECO:0000256" key="2">
    <source>
        <dbReference type="PROSITE-ProRule" id="PRU00235"/>
    </source>
</evidence>
<feature type="compositionally biased region" description="Basic and acidic residues" evidence="3">
    <location>
        <begin position="1"/>
        <end position="22"/>
    </location>
</feature>
<feature type="region of interest" description="Disordered" evidence="3">
    <location>
        <begin position="1"/>
        <end position="42"/>
    </location>
</feature>
<evidence type="ECO:0000313" key="5">
    <source>
        <dbReference type="EMBL" id="KAL3780295.1"/>
    </source>
</evidence>
<feature type="region of interest" description="Disordered" evidence="3">
    <location>
        <begin position="229"/>
        <end position="258"/>
    </location>
</feature>
<dbReference type="PROSITE" id="PS00626">
    <property type="entry name" value="RCC1_2"/>
    <property type="match status" value="2"/>
</dbReference>
<dbReference type="Gene3D" id="2.130.10.30">
    <property type="entry name" value="Regulator of chromosome condensation 1/beta-lactamase-inhibitor protein II"/>
    <property type="match status" value="2"/>
</dbReference>
<feature type="repeat" description="RCC1" evidence="2">
    <location>
        <begin position="528"/>
        <end position="581"/>
    </location>
</feature>
<keyword evidence="6" id="KW-1185">Reference proteome</keyword>
<dbReference type="InterPro" id="IPR051210">
    <property type="entry name" value="Ub_ligase/GEF_domain"/>
</dbReference>
<evidence type="ECO:0000256" key="3">
    <source>
        <dbReference type="SAM" id="MobiDB-lite"/>
    </source>
</evidence>
<dbReference type="PANTHER" id="PTHR22870">
    <property type="entry name" value="REGULATOR OF CHROMOSOME CONDENSATION"/>
    <property type="match status" value="1"/>
</dbReference>
<feature type="repeat" description="RCC1" evidence="2">
    <location>
        <begin position="356"/>
        <end position="409"/>
    </location>
</feature>
<dbReference type="SUPFAM" id="SSF50985">
    <property type="entry name" value="RCC1/BLIP-II"/>
    <property type="match status" value="1"/>
</dbReference>
<dbReference type="Pfam" id="PF00415">
    <property type="entry name" value="RCC1"/>
    <property type="match status" value="5"/>
</dbReference>
<dbReference type="PROSITE" id="PS50012">
    <property type="entry name" value="RCC1_3"/>
    <property type="match status" value="5"/>
</dbReference>
<accession>A0ABD3NWI8</accession>
<dbReference type="InterPro" id="IPR009091">
    <property type="entry name" value="RCC1/BLIP-II"/>
</dbReference>
<dbReference type="InterPro" id="IPR001810">
    <property type="entry name" value="F-box_dom"/>
</dbReference>
<protein>
    <recommendedName>
        <fullName evidence="4">F-box domain-containing protein</fullName>
    </recommendedName>
</protein>
<dbReference type="EMBL" id="JABMIG020000355">
    <property type="protein sequence ID" value="KAL3780295.1"/>
    <property type="molecule type" value="Genomic_DNA"/>
</dbReference>